<dbReference type="InterPro" id="IPR011004">
    <property type="entry name" value="Trimer_LpxA-like_sf"/>
</dbReference>
<organism evidence="2 3">
    <name type="scientific">Halomonas cupida</name>
    <dbReference type="NCBI Taxonomy" id="44933"/>
    <lineage>
        <taxon>Bacteria</taxon>
        <taxon>Pseudomonadati</taxon>
        <taxon>Pseudomonadota</taxon>
        <taxon>Gammaproteobacteria</taxon>
        <taxon>Oceanospirillales</taxon>
        <taxon>Halomonadaceae</taxon>
        <taxon>Halomonas</taxon>
    </lineage>
</organism>
<evidence type="ECO:0000313" key="3">
    <source>
        <dbReference type="Proteomes" id="UP000184123"/>
    </source>
</evidence>
<dbReference type="InterPro" id="IPR001451">
    <property type="entry name" value="Hexapep"/>
</dbReference>
<evidence type="ECO:0000313" key="1">
    <source>
        <dbReference type="EMBL" id="GEN26070.1"/>
    </source>
</evidence>
<dbReference type="PANTHER" id="PTHR13061">
    <property type="entry name" value="DYNACTIN SUBUNIT P25"/>
    <property type="match status" value="1"/>
</dbReference>
<dbReference type="SUPFAM" id="SSF51161">
    <property type="entry name" value="Trimeric LpxA-like enzymes"/>
    <property type="match status" value="1"/>
</dbReference>
<dbReference type="PANTHER" id="PTHR13061:SF29">
    <property type="entry name" value="GAMMA CARBONIC ANHYDRASE-LIKE 1, MITOCHONDRIAL-RELATED"/>
    <property type="match status" value="1"/>
</dbReference>
<evidence type="ECO:0000313" key="4">
    <source>
        <dbReference type="Proteomes" id="UP000321726"/>
    </source>
</evidence>
<dbReference type="OrthoDB" id="9803036at2"/>
<dbReference type="RefSeq" id="WP_073434094.1">
    <property type="nucleotide sequence ID" value="NZ_BJXU01000187.1"/>
</dbReference>
<gene>
    <name evidence="1" type="ORF">HCU01_40190</name>
    <name evidence="2" type="ORF">SAMN05660971_01203</name>
</gene>
<name>A0A1M7CR42_9GAMM</name>
<keyword evidence="2" id="KW-0808">Transferase</keyword>
<dbReference type="Gene3D" id="2.160.10.10">
    <property type="entry name" value="Hexapeptide repeat proteins"/>
    <property type="match status" value="1"/>
</dbReference>
<keyword evidence="4" id="KW-1185">Reference proteome</keyword>
<dbReference type="AlphaFoldDB" id="A0A1M7CR42"/>
<sequence length="175" mass="18668">MTTYALEELSPRYDASAFIAREAAIIGDVRLGRNVSIWPGAVLRGDNEPIHIGANSNIQENCVLHTDPDFPLSIGQGVTVGHLVMLHGCTIGDGSLIGMHSTILNGARIGENCLIGAGSVVTANKEFPSNSLILGSPAKVVRTLRPEEVAGLAESSQSYVARKDRYLEHLRPLQA</sequence>
<dbReference type="GO" id="GO:0016740">
    <property type="term" value="F:transferase activity"/>
    <property type="evidence" value="ECO:0007669"/>
    <property type="project" value="UniProtKB-KW"/>
</dbReference>
<dbReference type="InterPro" id="IPR047324">
    <property type="entry name" value="LbH_gamma_CA-like"/>
</dbReference>
<dbReference type="EMBL" id="BJXU01000187">
    <property type="protein sequence ID" value="GEN26070.1"/>
    <property type="molecule type" value="Genomic_DNA"/>
</dbReference>
<dbReference type="EMBL" id="FRCA01000002">
    <property type="protein sequence ID" value="SHL69744.1"/>
    <property type="molecule type" value="Genomic_DNA"/>
</dbReference>
<dbReference type="STRING" id="44933.SAMN05660971_01203"/>
<proteinExistence type="predicted"/>
<dbReference type="Pfam" id="PF00132">
    <property type="entry name" value="Hexapep"/>
    <property type="match status" value="1"/>
</dbReference>
<dbReference type="Proteomes" id="UP000321726">
    <property type="component" value="Unassembled WGS sequence"/>
</dbReference>
<dbReference type="InterPro" id="IPR050484">
    <property type="entry name" value="Transf_Hexapept/Carb_Anhydrase"/>
</dbReference>
<evidence type="ECO:0000313" key="2">
    <source>
        <dbReference type="EMBL" id="SHL69744.1"/>
    </source>
</evidence>
<reference evidence="1 4" key="2">
    <citation type="submission" date="2019-07" db="EMBL/GenBank/DDBJ databases">
        <title>Whole genome shotgun sequence of Halomonas cupida NBRC 102219.</title>
        <authorList>
            <person name="Hosoyama A."/>
            <person name="Uohara A."/>
            <person name="Ohji S."/>
            <person name="Ichikawa N."/>
        </authorList>
    </citation>
    <scope>NUCLEOTIDE SEQUENCE [LARGE SCALE GENOMIC DNA]</scope>
    <source>
        <strain evidence="1 4">NBRC 102219</strain>
    </source>
</reference>
<accession>A0A1M7CR42</accession>
<protein>
    <submittedName>
        <fullName evidence="2">Carbonic anhydrase or acetyltransferase, isoleucine patch superfamily</fullName>
    </submittedName>
    <submittedName>
        <fullName evidence="1">Gamma carbonic anhydrase family protein</fullName>
    </submittedName>
</protein>
<dbReference type="Proteomes" id="UP000184123">
    <property type="component" value="Unassembled WGS sequence"/>
</dbReference>
<reference evidence="2 3" key="1">
    <citation type="submission" date="2016-11" db="EMBL/GenBank/DDBJ databases">
        <authorList>
            <person name="Jaros S."/>
            <person name="Januszkiewicz K."/>
            <person name="Wedrychowicz H."/>
        </authorList>
    </citation>
    <scope>NUCLEOTIDE SEQUENCE [LARGE SCALE GENOMIC DNA]</scope>
    <source>
        <strain evidence="2 3">DSM 4740</strain>
    </source>
</reference>
<dbReference type="CDD" id="cd04645">
    <property type="entry name" value="LbH_gamma_CA_like"/>
    <property type="match status" value="1"/>
</dbReference>